<accession>A0A2Z6B359</accession>
<organism evidence="1 2">
    <name type="scientific">Desulfovibrio ferrophilus</name>
    <dbReference type="NCBI Taxonomy" id="241368"/>
    <lineage>
        <taxon>Bacteria</taxon>
        <taxon>Pseudomonadati</taxon>
        <taxon>Thermodesulfobacteriota</taxon>
        <taxon>Desulfovibrionia</taxon>
        <taxon>Desulfovibrionales</taxon>
        <taxon>Desulfovibrionaceae</taxon>
        <taxon>Desulfovibrio</taxon>
    </lineage>
</organism>
<proteinExistence type="predicted"/>
<evidence type="ECO:0000313" key="2">
    <source>
        <dbReference type="Proteomes" id="UP000269883"/>
    </source>
</evidence>
<protein>
    <submittedName>
        <fullName evidence="1">Putative member of isochorismatase hydrolase family</fullName>
    </submittedName>
</protein>
<dbReference type="RefSeq" id="WP_197723441.1">
    <property type="nucleotide sequence ID" value="NZ_AP017378.1"/>
</dbReference>
<sequence>MNTFTMSEPCELRPIRFMELLEFDGWRIKVYGIAYGREEPRSELMAAARVLARRAFPRPACEDGRYGVGYLGVHDGRGSNFVFTDWWADENELHHHVFISPSDDPEALEEFTATGVSACIWDMKVMCFERDTWVKKVLRNPDGPDLQAYLETGLEGEY</sequence>
<dbReference type="KEGG" id="dfl:DFE_3124"/>
<keyword evidence="1" id="KW-0378">Hydrolase</keyword>
<reference evidence="1 2" key="1">
    <citation type="journal article" date="2018" name="Sci. Adv.">
        <title>Multi-heme cytochromes provide a pathway for survival in energy-limited environments.</title>
        <authorList>
            <person name="Deng X."/>
            <person name="Dohmae N."/>
            <person name="Nealson K.H."/>
            <person name="Hashimoto K."/>
            <person name="Okamoto A."/>
        </authorList>
    </citation>
    <scope>NUCLEOTIDE SEQUENCE [LARGE SCALE GENOMIC DNA]</scope>
    <source>
        <strain evidence="1 2">IS5</strain>
    </source>
</reference>
<dbReference type="Proteomes" id="UP000269883">
    <property type="component" value="Chromosome"/>
</dbReference>
<dbReference type="AlphaFoldDB" id="A0A2Z6B359"/>
<name>A0A2Z6B359_9BACT</name>
<gene>
    <name evidence="1" type="ORF">DFE_3124</name>
</gene>
<dbReference type="EMBL" id="AP017378">
    <property type="protein sequence ID" value="BBD09850.1"/>
    <property type="molecule type" value="Genomic_DNA"/>
</dbReference>
<keyword evidence="2" id="KW-1185">Reference proteome</keyword>
<evidence type="ECO:0000313" key="1">
    <source>
        <dbReference type="EMBL" id="BBD09850.1"/>
    </source>
</evidence>
<dbReference type="GO" id="GO:0016787">
    <property type="term" value="F:hydrolase activity"/>
    <property type="evidence" value="ECO:0007669"/>
    <property type="project" value="UniProtKB-KW"/>
</dbReference>